<name>A0A1I1KSJ6_9BURK</name>
<gene>
    <name evidence="1" type="ORF">SAMN05216204_10839</name>
</gene>
<dbReference type="EMBL" id="FOLD01000008">
    <property type="protein sequence ID" value="SFC61668.1"/>
    <property type="molecule type" value="Genomic_DNA"/>
</dbReference>
<organism evidence="1 2">
    <name type="scientific">Massilia yuzhufengensis</name>
    <dbReference type="NCBI Taxonomy" id="1164594"/>
    <lineage>
        <taxon>Bacteria</taxon>
        <taxon>Pseudomonadati</taxon>
        <taxon>Pseudomonadota</taxon>
        <taxon>Betaproteobacteria</taxon>
        <taxon>Burkholderiales</taxon>
        <taxon>Oxalobacteraceae</taxon>
        <taxon>Telluria group</taxon>
        <taxon>Massilia</taxon>
    </lineage>
</organism>
<protein>
    <submittedName>
        <fullName evidence="1">Uncharacterized protein</fullName>
    </submittedName>
</protein>
<dbReference type="Proteomes" id="UP000198639">
    <property type="component" value="Unassembled WGS sequence"/>
</dbReference>
<evidence type="ECO:0000313" key="1">
    <source>
        <dbReference type="EMBL" id="SFC61668.1"/>
    </source>
</evidence>
<sequence length="168" mass="18315">MNAGCIVNSSNALPDGGIPSANRAVIVYGVKVEGAWPHPAFPLDLAEYDIGQQNITGNCFRFNRTETRVSPLPGTVKYVAFDVRPGYYIYSPFNVAPFEVEVVSFEARAGKTVYIGDFIYEKSQQVSLVRQLDTAREVIVQALPKLKGQITLATAAAATRPRAFVCTP</sequence>
<dbReference type="AlphaFoldDB" id="A0A1I1KSJ6"/>
<proteinExistence type="predicted"/>
<evidence type="ECO:0000313" key="2">
    <source>
        <dbReference type="Proteomes" id="UP000198639"/>
    </source>
</evidence>
<accession>A0A1I1KSJ6</accession>
<keyword evidence="2" id="KW-1185">Reference proteome</keyword>
<reference evidence="2" key="1">
    <citation type="submission" date="2016-10" db="EMBL/GenBank/DDBJ databases">
        <authorList>
            <person name="Varghese N."/>
            <person name="Submissions S."/>
        </authorList>
    </citation>
    <scope>NUCLEOTIDE SEQUENCE [LARGE SCALE GENOMIC DNA]</scope>
    <source>
        <strain evidence="2">CGMCC 1.12041</strain>
    </source>
</reference>